<evidence type="ECO:0000313" key="7">
    <source>
        <dbReference type="EMBL" id="KMQ94624.1"/>
    </source>
</evidence>
<name>A0A0J7KWK1_LASNI</name>
<dbReference type="Proteomes" id="UP000036403">
    <property type="component" value="Unassembled WGS sequence"/>
</dbReference>
<dbReference type="AlphaFoldDB" id="A0A0J7KWK1"/>
<dbReference type="PaxDb" id="67767-A0A0J7KWK1"/>
<dbReference type="PROSITE" id="PS00259">
    <property type="entry name" value="GASTRIN"/>
    <property type="match status" value="1"/>
</dbReference>
<accession>A0A0J7KWK1</accession>
<reference evidence="7 8" key="1">
    <citation type="submission" date="2015-04" db="EMBL/GenBank/DDBJ databases">
        <title>Lasius niger genome sequencing.</title>
        <authorList>
            <person name="Konorov E.A."/>
            <person name="Nikitin M.A."/>
            <person name="Kirill M.V."/>
            <person name="Chang P."/>
        </authorList>
    </citation>
    <scope>NUCLEOTIDE SEQUENCE [LARGE SCALE GENOMIC DNA]</scope>
    <source>
        <tissue evidence="7">Whole</tissue>
    </source>
</reference>
<evidence type="ECO:0000256" key="6">
    <source>
        <dbReference type="SAM" id="SignalP"/>
    </source>
</evidence>
<evidence type="ECO:0000256" key="4">
    <source>
        <dbReference type="ARBA" id="ARBA00022815"/>
    </source>
</evidence>
<comment type="similarity">
    <text evidence="2">Belongs to the gastrin/cholecystokinin family.</text>
</comment>
<keyword evidence="8" id="KW-1185">Reference proteome</keyword>
<dbReference type="InterPro" id="IPR013259">
    <property type="entry name" value="Sulfakinin"/>
</dbReference>
<gene>
    <name evidence="7" type="ORF">RF55_5211</name>
</gene>
<dbReference type="EMBL" id="LBMM01002582">
    <property type="protein sequence ID" value="KMQ94624.1"/>
    <property type="molecule type" value="Genomic_DNA"/>
</dbReference>
<evidence type="ECO:0000256" key="5">
    <source>
        <dbReference type="ARBA" id="ARBA00023320"/>
    </source>
</evidence>
<evidence type="ECO:0000256" key="2">
    <source>
        <dbReference type="ARBA" id="ARBA00006273"/>
    </source>
</evidence>
<evidence type="ECO:0000256" key="3">
    <source>
        <dbReference type="ARBA" id="ARBA00022525"/>
    </source>
</evidence>
<comment type="subcellular location">
    <subcellularLocation>
        <location evidence="1">Secreted</location>
    </subcellularLocation>
</comment>
<sequence length="102" mass="11683">MNLTLALSCMIAVVWLLCGRCKAAPRLIPGIHRNLENRPHIYGYAVEGLVKDLVEDLVGEDEDNLRLSKRQQLDDYGHMRFGKRSNGNDEEYGHSRFARNIE</sequence>
<dbReference type="GO" id="GO:0005576">
    <property type="term" value="C:extracellular region"/>
    <property type="evidence" value="ECO:0007669"/>
    <property type="project" value="UniProtKB-SubCell"/>
</dbReference>
<feature type="chain" id="PRO_5005290276" evidence="6">
    <location>
        <begin position="24"/>
        <end position="102"/>
    </location>
</feature>
<dbReference type="Pfam" id="PF08257">
    <property type="entry name" value="Sulfakinin"/>
    <property type="match status" value="1"/>
</dbReference>
<organism evidence="7 8">
    <name type="scientific">Lasius niger</name>
    <name type="common">Black garden ant</name>
    <dbReference type="NCBI Taxonomy" id="67767"/>
    <lineage>
        <taxon>Eukaryota</taxon>
        <taxon>Metazoa</taxon>
        <taxon>Ecdysozoa</taxon>
        <taxon>Arthropoda</taxon>
        <taxon>Hexapoda</taxon>
        <taxon>Insecta</taxon>
        <taxon>Pterygota</taxon>
        <taxon>Neoptera</taxon>
        <taxon>Endopterygota</taxon>
        <taxon>Hymenoptera</taxon>
        <taxon>Apocrita</taxon>
        <taxon>Aculeata</taxon>
        <taxon>Formicoidea</taxon>
        <taxon>Formicidae</taxon>
        <taxon>Formicinae</taxon>
        <taxon>Lasius</taxon>
        <taxon>Lasius</taxon>
    </lineage>
</organism>
<keyword evidence="6" id="KW-0732">Signal</keyword>
<evidence type="ECO:0000313" key="8">
    <source>
        <dbReference type="Proteomes" id="UP000036403"/>
    </source>
</evidence>
<dbReference type="GO" id="GO:0007218">
    <property type="term" value="P:neuropeptide signaling pathway"/>
    <property type="evidence" value="ECO:0007669"/>
    <property type="project" value="UniProtKB-KW"/>
</dbReference>
<keyword evidence="5" id="KW-0527">Neuropeptide</keyword>
<proteinExistence type="inferred from homology"/>
<keyword evidence="4" id="KW-0027">Amidation</keyword>
<evidence type="ECO:0000256" key="1">
    <source>
        <dbReference type="ARBA" id="ARBA00004613"/>
    </source>
</evidence>
<comment type="caution">
    <text evidence="7">The sequence shown here is derived from an EMBL/GenBank/DDBJ whole genome shotgun (WGS) entry which is preliminary data.</text>
</comment>
<dbReference type="OrthoDB" id="6360815at2759"/>
<keyword evidence="3" id="KW-0964">Secreted</keyword>
<protein>
    <submittedName>
        <fullName evidence="7">Sulfakinin</fullName>
    </submittedName>
</protein>
<dbReference type="InterPro" id="IPR013152">
    <property type="entry name" value="Gastrin/cholecystokinin_CS"/>
</dbReference>
<feature type="signal peptide" evidence="6">
    <location>
        <begin position="1"/>
        <end position="23"/>
    </location>
</feature>